<sequence>MSEHGTRIHVRALTWSLIACCDYGLVHAVFAEPDEDGVTLTFRRDEYFTKEERARTPQRCVERR</sequence>
<organism evidence="1">
    <name type="scientific">marine sediment metagenome</name>
    <dbReference type="NCBI Taxonomy" id="412755"/>
    <lineage>
        <taxon>unclassified sequences</taxon>
        <taxon>metagenomes</taxon>
        <taxon>ecological metagenomes</taxon>
    </lineage>
</organism>
<name>A0A0F9ELZ7_9ZZZZ</name>
<accession>A0A0F9ELZ7</accession>
<gene>
    <name evidence="1" type="ORF">LCGC14_2350760</name>
</gene>
<dbReference type="EMBL" id="LAZR01034215">
    <property type="protein sequence ID" value="KKL45925.1"/>
    <property type="molecule type" value="Genomic_DNA"/>
</dbReference>
<evidence type="ECO:0000313" key="1">
    <source>
        <dbReference type="EMBL" id="KKL45925.1"/>
    </source>
</evidence>
<proteinExistence type="predicted"/>
<protein>
    <submittedName>
        <fullName evidence="1">Uncharacterized protein</fullName>
    </submittedName>
</protein>
<dbReference type="AlphaFoldDB" id="A0A0F9ELZ7"/>
<reference evidence="1" key="1">
    <citation type="journal article" date="2015" name="Nature">
        <title>Complex archaea that bridge the gap between prokaryotes and eukaryotes.</title>
        <authorList>
            <person name="Spang A."/>
            <person name="Saw J.H."/>
            <person name="Jorgensen S.L."/>
            <person name="Zaremba-Niedzwiedzka K."/>
            <person name="Martijn J."/>
            <person name="Lind A.E."/>
            <person name="van Eijk R."/>
            <person name="Schleper C."/>
            <person name="Guy L."/>
            <person name="Ettema T.J."/>
        </authorList>
    </citation>
    <scope>NUCLEOTIDE SEQUENCE</scope>
</reference>
<comment type="caution">
    <text evidence="1">The sequence shown here is derived from an EMBL/GenBank/DDBJ whole genome shotgun (WGS) entry which is preliminary data.</text>
</comment>